<accession>A0A977KA15</accession>
<dbReference type="PANTHER" id="PTHR42951">
    <property type="entry name" value="METALLO-BETA-LACTAMASE DOMAIN-CONTAINING"/>
    <property type="match status" value="1"/>
</dbReference>
<dbReference type="InterPro" id="IPR037482">
    <property type="entry name" value="ST1585_MBL-fold"/>
</dbReference>
<dbReference type="SMART" id="SM00849">
    <property type="entry name" value="Lactamase_B"/>
    <property type="match status" value="1"/>
</dbReference>
<protein>
    <submittedName>
        <fullName evidence="2">Metallo-beta-lactamase</fullName>
    </submittedName>
</protein>
<dbReference type="EMBL" id="CP006868">
    <property type="protein sequence ID" value="UXD21805.1"/>
    <property type="molecule type" value="Genomic_DNA"/>
</dbReference>
<keyword evidence="3" id="KW-1185">Reference proteome</keyword>
<reference evidence="2" key="1">
    <citation type="submission" date="2013-11" db="EMBL/GenBank/DDBJ databases">
        <title>Comparative genomics of Ignicoccus.</title>
        <authorList>
            <person name="Podar M."/>
        </authorList>
    </citation>
    <scope>NUCLEOTIDE SEQUENCE</scope>
    <source>
        <strain evidence="2">DSM 13166</strain>
    </source>
</reference>
<gene>
    <name evidence="2" type="ORF">IPA_08335</name>
</gene>
<evidence type="ECO:0000259" key="1">
    <source>
        <dbReference type="SMART" id="SM00849"/>
    </source>
</evidence>
<sequence length="314" mass="35165">MLKLTPQDHEKVKAGEVEVVKLLADPIGVEEKYIMAYIAIGKNSRVLIETGPKKSFDRLKESLKEVGIEMREIDAVFLTHIHLDHAGGAGLVAKECNCPVYVHPRGLPHLIDPSKLNAAAERTLGEFVFNAYGPAEPLPEEFARSTEEKVYSIGDVNVKVIFTPGHAPHHQAILINGVLFPGDALGEVTVWRGSYSPTTPHRTLPPMIIDSIRKLMFEKVNSIAYTHRGIIIGKEEALKQMHGEIEQIRTWLEVARIHSKECKLDVECYKKYLLLADPLYKDLMESGELEKSKLLQNSIRMSIDGIARYVQGIK</sequence>
<dbReference type="KEGG" id="ipc:IPA_08335"/>
<dbReference type="InterPro" id="IPR036866">
    <property type="entry name" value="RibonucZ/Hydroxyglut_hydro"/>
</dbReference>
<dbReference type="SUPFAM" id="SSF56281">
    <property type="entry name" value="Metallo-hydrolase/oxidoreductase"/>
    <property type="match status" value="1"/>
</dbReference>
<proteinExistence type="predicted"/>
<dbReference type="InterPro" id="IPR050855">
    <property type="entry name" value="NDM-1-like"/>
</dbReference>
<dbReference type="InterPro" id="IPR001279">
    <property type="entry name" value="Metallo-B-lactamas"/>
</dbReference>
<evidence type="ECO:0000313" key="3">
    <source>
        <dbReference type="Proteomes" id="UP001063698"/>
    </source>
</evidence>
<evidence type="ECO:0000313" key="2">
    <source>
        <dbReference type="EMBL" id="UXD21805.1"/>
    </source>
</evidence>
<dbReference type="Proteomes" id="UP001063698">
    <property type="component" value="Chromosome"/>
</dbReference>
<feature type="domain" description="Metallo-beta-lactamase" evidence="1">
    <location>
        <begin position="33"/>
        <end position="227"/>
    </location>
</feature>
<dbReference type="PANTHER" id="PTHR42951:SF22">
    <property type="entry name" value="METALLO BETA-LACTAMASE SUPERFAMILY LIPOPROTEIN"/>
    <property type="match status" value="1"/>
</dbReference>
<dbReference type="CDD" id="cd07726">
    <property type="entry name" value="ST1585-like_MBL-fold"/>
    <property type="match status" value="1"/>
</dbReference>
<organism evidence="2 3">
    <name type="scientific">Ignicoccus pacificus DSM 13166</name>
    <dbReference type="NCBI Taxonomy" id="940294"/>
    <lineage>
        <taxon>Archaea</taxon>
        <taxon>Thermoproteota</taxon>
        <taxon>Thermoprotei</taxon>
        <taxon>Desulfurococcales</taxon>
        <taxon>Desulfurococcaceae</taxon>
        <taxon>Ignicoccus</taxon>
    </lineage>
</organism>
<name>A0A977KA15_9CREN</name>
<dbReference type="AlphaFoldDB" id="A0A977KA15"/>
<dbReference type="Pfam" id="PF00753">
    <property type="entry name" value="Lactamase_B"/>
    <property type="match status" value="1"/>
</dbReference>
<dbReference type="Gene3D" id="3.60.15.10">
    <property type="entry name" value="Ribonuclease Z/Hydroxyacylglutathione hydrolase-like"/>
    <property type="match status" value="1"/>
</dbReference>